<comment type="function">
    <text evidence="1">Catalyzes the sequential NAD-dependent oxidations of L-histidinol to L-histidinaldehyde and then to L-histidine.</text>
</comment>
<reference evidence="20" key="1">
    <citation type="submission" date="2016-10" db="EMBL/GenBank/DDBJ databases">
        <authorList>
            <person name="de Groot N.N."/>
        </authorList>
    </citation>
    <scope>NUCLEOTIDE SEQUENCE [LARGE SCALE GENOMIC DNA]</scope>
    <source>
        <strain evidence="20">DSM 20639</strain>
    </source>
</reference>
<dbReference type="InterPro" id="IPR022695">
    <property type="entry name" value="Histidinol_DH_monofunct"/>
</dbReference>
<dbReference type="InterPro" id="IPR016161">
    <property type="entry name" value="Ald_DH/histidinol_DH"/>
</dbReference>
<feature type="coiled-coil region" evidence="18">
    <location>
        <begin position="70"/>
        <end position="97"/>
    </location>
</feature>
<feature type="binding site" evidence="16">
    <location>
        <position position="241"/>
    </location>
    <ligand>
        <name>Zn(2+)</name>
        <dbReference type="ChEBI" id="CHEBI:29105"/>
    </ligand>
</feature>
<proteinExistence type="inferred from homology"/>
<dbReference type="PANTHER" id="PTHR21256:SF2">
    <property type="entry name" value="HISTIDINE BIOSYNTHESIS TRIFUNCTIONAL PROTEIN"/>
    <property type="match status" value="1"/>
</dbReference>
<feature type="binding site" evidence="16">
    <location>
        <position position="344"/>
    </location>
    <ligand>
        <name>Zn(2+)</name>
        <dbReference type="ChEBI" id="CHEBI:29105"/>
    </ligand>
</feature>
<dbReference type="GO" id="GO:0046872">
    <property type="term" value="F:metal ion binding"/>
    <property type="evidence" value="ECO:0007669"/>
    <property type="project" value="UniProtKB-KW"/>
</dbReference>
<feature type="binding site" evidence="15">
    <location>
        <position position="344"/>
    </location>
    <ligand>
        <name>substrate</name>
    </ligand>
</feature>
<keyword evidence="6 16" id="KW-0479">Metal-binding</keyword>
<evidence type="ECO:0000256" key="18">
    <source>
        <dbReference type="SAM" id="Coils"/>
    </source>
</evidence>
<dbReference type="PANTHER" id="PTHR21256">
    <property type="entry name" value="HISTIDINOL DEHYDROGENASE HDH"/>
    <property type="match status" value="1"/>
</dbReference>
<dbReference type="RefSeq" id="WP_074660544.1">
    <property type="nucleotide sequence ID" value="NZ_FNAU01000001.1"/>
</dbReference>
<keyword evidence="8 12" id="KW-0560">Oxidoreductase</keyword>
<organism evidence="20 21">
    <name type="scientific">Actinobaculum suis</name>
    <dbReference type="NCBI Taxonomy" id="1657"/>
    <lineage>
        <taxon>Bacteria</taxon>
        <taxon>Bacillati</taxon>
        <taxon>Actinomycetota</taxon>
        <taxon>Actinomycetes</taxon>
        <taxon>Actinomycetales</taxon>
        <taxon>Actinomycetaceae</taxon>
        <taxon>Actinobaculum</taxon>
    </lineage>
</organism>
<dbReference type="Proteomes" id="UP000182744">
    <property type="component" value="Unassembled WGS sequence"/>
</dbReference>
<protein>
    <recommendedName>
        <fullName evidence="5">Histidinol dehydrogenase</fullName>
        <ecNumber evidence="4">1.1.1.23</ecNumber>
    </recommendedName>
</protein>
<feature type="binding site" evidence="15">
    <location>
        <position position="398"/>
    </location>
    <ligand>
        <name>substrate</name>
    </ligand>
</feature>
<keyword evidence="10" id="KW-0028">Amino-acid biosynthesis</keyword>
<comment type="catalytic activity">
    <reaction evidence="11">
        <text>L-histidinol + 2 NAD(+) + H2O = L-histidine + 2 NADH + 3 H(+)</text>
        <dbReference type="Rhea" id="RHEA:20641"/>
        <dbReference type="ChEBI" id="CHEBI:15377"/>
        <dbReference type="ChEBI" id="CHEBI:15378"/>
        <dbReference type="ChEBI" id="CHEBI:57540"/>
        <dbReference type="ChEBI" id="CHEBI:57595"/>
        <dbReference type="ChEBI" id="CHEBI:57699"/>
        <dbReference type="ChEBI" id="CHEBI:57945"/>
        <dbReference type="EC" id="1.1.1.23"/>
    </reaction>
</comment>
<dbReference type="CDD" id="cd06572">
    <property type="entry name" value="Histidinol_dh"/>
    <property type="match status" value="1"/>
</dbReference>
<feature type="binding site" evidence="14">
    <location>
        <position position="173"/>
    </location>
    <ligand>
        <name>NAD(+)</name>
        <dbReference type="ChEBI" id="CHEBI:57540"/>
    </ligand>
</feature>
<keyword evidence="9 14" id="KW-0520">NAD</keyword>
<feature type="binding site" evidence="15">
    <location>
        <position position="219"/>
    </location>
    <ligand>
        <name>substrate</name>
    </ligand>
</feature>
<dbReference type="UniPathway" id="UPA00031">
    <property type="reaction ID" value="UER00014"/>
</dbReference>
<feature type="binding site" evidence="14">
    <location>
        <position position="196"/>
    </location>
    <ligand>
        <name>NAD(+)</name>
        <dbReference type="ChEBI" id="CHEBI:57540"/>
    </ligand>
</feature>
<dbReference type="Gene3D" id="1.20.5.1300">
    <property type="match status" value="1"/>
</dbReference>
<evidence type="ECO:0000256" key="7">
    <source>
        <dbReference type="ARBA" id="ARBA00022833"/>
    </source>
</evidence>
<feature type="active site" description="Proton acceptor" evidence="13">
    <location>
        <position position="308"/>
    </location>
</feature>
<evidence type="ECO:0000256" key="4">
    <source>
        <dbReference type="ARBA" id="ARBA00012965"/>
    </source>
</evidence>
<evidence type="ECO:0000256" key="9">
    <source>
        <dbReference type="ARBA" id="ARBA00023027"/>
    </source>
</evidence>
<sequence>MNAAEFLAQYQATGSATDLEVMSNTLAILEDVKKRGDAALREYTSRFDGEEVADFLVPEAQLQASWEGLEPELQEAMVLVRNRIENYEQQIREKNKDLGEISYVLNPVQRVGLYIPGGTALYPSSVLMTVVAAQVAGVKEFYAVTPMFDTNNITFATLYFLGIKNVYRLGGAQAIGALAYGTQTIPKVDMIVGPGNAYVAAAKRIVYGEVGIDSVAGPSEVLVYTDGNAQVDDVAYEILAQAEHDVDARTYLLSESADFAAKVSARIADLVGGQKRAQIIAASLENCHYTVVDSRENLLEVANRIAAEHVSVLVAPEDAAEIADAITYAGAIFVGPYAPVAIGDYIAGPSHVLPTASAARFSNGLNVNSYLHGHAVIQLGASTYADIAPAAKRIAREEGLFAHKASLAIREKRAAAEAAEAAVAAQAAETAQ</sequence>
<evidence type="ECO:0000256" key="11">
    <source>
        <dbReference type="ARBA" id="ARBA00049489"/>
    </source>
</evidence>
<dbReference type="PRINTS" id="PR00083">
    <property type="entry name" value="HOLDHDRGNASE"/>
</dbReference>
<feature type="active site" description="Proton acceptor" evidence="13">
    <location>
        <position position="309"/>
    </location>
</feature>
<evidence type="ECO:0000256" key="8">
    <source>
        <dbReference type="ARBA" id="ARBA00023002"/>
    </source>
</evidence>
<comment type="cofactor">
    <cofactor evidence="16">
        <name>Zn(2+)</name>
        <dbReference type="ChEBI" id="CHEBI:29105"/>
    </cofactor>
    <text evidence="16">Binds 1 zinc ion per subunit.</text>
</comment>
<keyword evidence="18" id="KW-0175">Coiled coil</keyword>
<evidence type="ECO:0000256" key="17">
    <source>
        <dbReference type="RuleBase" id="RU004175"/>
    </source>
</evidence>
<dbReference type="PIRSF" id="PIRSF000099">
    <property type="entry name" value="Histidinol_dh"/>
    <property type="match status" value="1"/>
</dbReference>
<feature type="binding site" evidence="15">
    <location>
        <position position="241"/>
    </location>
    <ligand>
        <name>substrate</name>
    </ligand>
</feature>
<dbReference type="EMBL" id="FNAU01000001">
    <property type="protein sequence ID" value="SDD98656.1"/>
    <property type="molecule type" value="Genomic_DNA"/>
</dbReference>
<keyword evidence="10" id="KW-0368">Histidine biosynthesis</keyword>
<name>A0A1G6ZA72_9ACTO</name>
<evidence type="ECO:0000313" key="20">
    <source>
        <dbReference type="EMBL" id="SDD98656.1"/>
    </source>
</evidence>
<dbReference type="InterPro" id="IPR001692">
    <property type="entry name" value="Histidinol_DH_CS"/>
</dbReference>
<feature type="binding site" evidence="15">
    <location>
        <position position="403"/>
    </location>
    <ligand>
        <name>substrate</name>
    </ligand>
</feature>
<evidence type="ECO:0000256" key="15">
    <source>
        <dbReference type="PIRSR" id="PIRSR000099-3"/>
    </source>
</evidence>
<dbReference type="EMBL" id="JAWNFU010000004">
    <property type="protein sequence ID" value="MDY5153839.1"/>
    <property type="molecule type" value="Genomic_DNA"/>
</dbReference>
<dbReference type="Pfam" id="PF00815">
    <property type="entry name" value="Histidinol_dh"/>
    <property type="match status" value="1"/>
</dbReference>
<evidence type="ECO:0000256" key="6">
    <source>
        <dbReference type="ARBA" id="ARBA00022723"/>
    </source>
</evidence>
<feature type="binding site" evidence="14">
    <location>
        <position position="114"/>
    </location>
    <ligand>
        <name>NAD(+)</name>
        <dbReference type="ChEBI" id="CHEBI:57540"/>
    </ligand>
</feature>
<dbReference type="NCBIfam" id="TIGR00069">
    <property type="entry name" value="hisD"/>
    <property type="match status" value="1"/>
</dbReference>
<dbReference type="FunFam" id="3.40.50.1980:FF:000001">
    <property type="entry name" value="Histidinol dehydrogenase"/>
    <property type="match status" value="1"/>
</dbReference>
<keyword evidence="21" id="KW-1185">Reference proteome</keyword>
<evidence type="ECO:0000256" key="2">
    <source>
        <dbReference type="ARBA" id="ARBA00004940"/>
    </source>
</evidence>
<evidence type="ECO:0000256" key="3">
    <source>
        <dbReference type="ARBA" id="ARBA00010178"/>
    </source>
</evidence>
<dbReference type="AlphaFoldDB" id="A0A1G6ZA72"/>
<evidence type="ECO:0000256" key="10">
    <source>
        <dbReference type="ARBA" id="ARBA00023102"/>
    </source>
</evidence>
<feature type="binding site" evidence="16">
    <location>
        <position position="403"/>
    </location>
    <ligand>
        <name>Zn(2+)</name>
        <dbReference type="ChEBI" id="CHEBI:29105"/>
    </ligand>
</feature>
<evidence type="ECO:0000256" key="14">
    <source>
        <dbReference type="PIRSR" id="PIRSR000099-2"/>
    </source>
</evidence>
<dbReference type="InterPro" id="IPR012131">
    <property type="entry name" value="Hstdl_DH"/>
</dbReference>
<gene>
    <name evidence="19" type="primary">hisD</name>
    <name evidence="19" type="ORF">R6G71_07275</name>
    <name evidence="20" type="ORF">SAMN05421878_10111</name>
</gene>
<comment type="pathway">
    <text evidence="2">Amino-acid biosynthesis; L-histidine biosynthesis; L-histidine from 5-phospho-alpha-D-ribose 1-diphosphate: step 9/9.</text>
</comment>
<evidence type="ECO:0000256" key="12">
    <source>
        <dbReference type="PIRNR" id="PIRNR000099"/>
    </source>
</evidence>
<dbReference type="Proteomes" id="UP001273799">
    <property type="component" value="Unassembled WGS sequence"/>
</dbReference>
<accession>A0A1G6ZA72</accession>
<reference evidence="21" key="2">
    <citation type="submission" date="2016-10" db="EMBL/GenBank/DDBJ databases">
        <authorList>
            <person name="Varghese N."/>
        </authorList>
    </citation>
    <scope>NUCLEOTIDE SEQUENCE [LARGE SCALE GENOMIC DNA]</scope>
    <source>
        <strain evidence="21">DSM 20639</strain>
    </source>
</reference>
<dbReference type="GO" id="GO:0000105">
    <property type="term" value="P:L-histidine biosynthetic process"/>
    <property type="evidence" value="ECO:0007669"/>
    <property type="project" value="UniProtKB-UniPathway"/>
</dbReference>
<comment type="similarity">
    <text evidence="3 12 17">Belongs to the histidinol dehydrogenase family.</text>
</comment>
<feature type="binding site" evidence="16">
    <location>
        <position position="244"/>
    </location>
    <ligand>
        <name>Zn(2+)</name>
        <dbReference type="ChEBI" id="CHEBI:29105"/>
    </ligand>
</feature>
<evidence type="ECO:0000256" key="13">
    <source>
        <dbReference type="PIRSR" id="PIRSR000099-1"/>
    </source>
</evidence>
<feature type="binding site" evidence="15">
    <location>
        <position position="244"/>
    </location>
    <ligand>
        <name>substrate</name>
    </ligand>
</feature>
<dbReference type="SUPFAM" id="SSF53720">
    <property type="entry name" value="ALDH-like"/>
    <property type="match status" value="1"/>
</dbReference>
<dbReference type="Gene3D" id="3.40.50.1980">
    <property type="entry name" value="Nitrogenase molybdenum iron protein domain"/>
    <property type="match status" value="2"/>
</dbReference>
<dbReference type="GO" id="GO:0051287">
    <property type="term" value="F:NAD binding"/>
    <property type="evidence" value="ECO:0007669"/>
    <property type="project" value="InterPro"/>
</dbReference>
<reference evidence="19" key="3">
    <citation type="submission" date="2023-10" db="EMBL/GenBank/DDBJ databases">
        <title>Whole Genome based description of the genera Actinobaculum and Actinotignum reveals a complex phylogenetic relationship within the species included in the genus Actinotignum.</title>
        <authorList>
            <person name="Jensen C.S."/>
            <person name="Dargis R."/>
            <person name="Kemp M."/>
            <person name="Christensen J.J."/>
        </authorList>
    </citation>
    <scope>NUCLEOTIDE SEQUENCE</scope>
    <source>
        <strain evidence="19">Actinobaculum_suis_CCUG19206T</strain>
    </source>
</reference>
<evidence type="ECO:0000313" key="21">
    <source>
        <dbReference type="Proteomes" id="UP000182744"/>
    </source>
</evidence>
<feature type="binding site" evidence="15">
    <location>
        <position position="309"/>
    </location>
    <ligand>
        <name>substrate</name>
    </ligand>
</feature>
<dbReference type="EC" id="1.1.1.23" evidence="4"/>
<evidence type="ECO:0000256" key="5">
    <source>
        <dbReference type="ARBA" id="ARBA00016531"/>
    </source>
</evidence>
<dbReference type="GO" id="GO:0004399">
    <property type="term" value="F:histidinol dehydrogenase activity"/>
    <property type="evidence" value="ECO:0007669"/>
    <property type="project" value="UniProtKB-EC"/>
</dbReference>
<dbReference type="GO" id="GO:0005829">
    <property type="term" value="C:cytosol"/>
    <property type="evidence" value="ECO:0007669"/>
    <property type="project" value="TreeGrafter"/>
</dbReference>
<evidence type="ECO:0000256" key="1">
    <source>
        <dbReference type="ARBA" id="ARBA00003850"/>
    </source>
</evidence>
<evidence type="ECO:0000256" key="16">
    <source>
        <dbReference type="PIRSR" id="PIRSR000099-4"/>
    </source>
</evidence>
<dbReference type="PROSITE" id="PS00611">
    <property type="entry name" value="HISOL_DEHYDROGENASE"/>
    <property type="match status" value="1"/>
</dbReference>
<evidence type="ECO:0000313" key="19">
    <source>
        <dbReference type="EMBL" id="MDY5153839.1"/>
    </source>
</evidence>
<keyword evidence="7 16" id="KW-0862">Zinc</keyword>